<keyword evidence="6" id="KW-1185">Reference proteome</keyword>
<proteinExistence type="predicted"/>
<evidence type="ECO:0000256" key="3">
    <source>
        <dbReference type="SAM" id="Phobius"/>
    </source>
</evidence>
<dbReference type="SUPFAM" id="SSF50156">
    <property type="entry name" value="PDZ domain-like"/>
    <property type="match status" value="1"/>
</dbReference>
<evidence type="ECO:0000256" key="1">
    <source>
        <dbReference type="ARBA" id="ARBA00022670"/>
    </source>
</evidence>
<evidence type="ECO:0000259" key="4">
    <source>
        <dbReference type="SMART" id="SM00228"/>
    </source>
</evidence>
<dbReference type="Gene3D" id="2.30.42.10">
    <property type="match status" value="1"/>
</dbReference>
<dbReference type="SUPFAM" id="SSF50494">
    <property type="entry name" value="Trypsin-like serine proteases"/>
    <property type="match status" value="1"/>
</dbReference>
<evidence type="ECO:0000313" key="5">
    <source>
        <dbReference type="EMBL" id="MBL4930638.1"/>
    </source>
</evidence>
<keyword evidence="2" id="KW-0378">Hydrolase</keyword>
<keyword evidence="3" id="KW-0812">Transmembrane</keyword>
<accession>A0A937FCA0</accession>
<dbReference type="PANTHER" id="PTHR43343:SF3">
    <property type="entry name" value="PROTEASE DO-LIKE 8, CHLOROPLASTIC"/>
    <property type="match status" value="1"/>
</dbReference>
<evidence type="ECO:0000313" key="6">
    <source>
        <dbReference type="Proteomes" id="UP000623681"/>
    </source>
</evidence>
<dbReference type="Proteomes" id="UP000623681">
    <property type="component" value="Unassembled WGS sequence"/>
</dbReference>
<dbReference type="GO" id="GO:0004252">
    <property type="term" value="F:serine-type endopeptidase activity"/>
    <property type="evidence" value="ECO:0007669"/>
    <property type="project" value="InterPro"/>
</dbReference>
<dbReference type="Pfam" id="PF13180">
    <property type="entry name" value="PDZ_2"/>
    <property type="match status" value="1"/>
</dbReference>
<dbReference type="InterPro" id="IPR051201">
    <property type="entry name" value="Chloro_Bact_Ser_Proteases"/>
</dbReference>
<comment type="caution">
    <text evidence="5">The sequence shown here is derived from an EMBL/GenBank/DDBJ whole genome shotgun (WGS) entry which is preliminary data.</text>
</comment>
<dbReference type="PRINTS" id="PR00834">
    <property type="entry name" value="PROTEASES2C"/>
</dbReference>
<dbReference type="InterPro" id="IPR001940">
    <property type="entry name" value="Peptidase_S1C"/>
</dbReference>
<gene>
    <name evidence="5" type="ORF">JK634_02375</name>
</gene>
<dbReference type="Pfam" id="PF13365">
    <property type="entry name" value="Trypsin_2"/>
    <property type="match status" value="1"/>
</dbReference>
<dbReference type="InterPro" id="IPR001478">
    <property type="entry name" value="PDZ"/>
</dbReference>
<dbReference type="InterPro" id="IPR036034">
    <property type="entry name" value="PDZ_sf"/>
</dbReference>
<dbReference type="RefSeq" id="WP_202766023.1">
    <property type="nucleotide sequence ID" value="NZ_JAESWA010000012.1"/>
</dbReference>
<organism evidence="5 6">
    <name type="scientific">Clostridium paridis</name>
    <dbReference type="NCBI Taxonomy" id="2803863"/>
    <lineage>
        <taxon>Bacteria</taxon>
        <taxon>Bacillati</taxon>
        <taxon>Bacillota</taxon>
        <taxon>Clostridia</taxon>
        <taxon>Eubacteriales</taxon>
        <taxon>Clostridiaceae</taxon>
        <taxon>Clostridium</taxon>
    </lineage>
</organism>
<name>A0A937FCA0_9CLOT</name>
<dbReference type="SMART" id="SM00228">
    <property type="entry name" value="PDZ"/>
    <property type="match status" value="1"/>
</dbReference>
<dbReference type="AlphaFoldDB" id="A0A937FCA0"/>
<dbReference type="EMBL" id="JAESWA010000012">
    <property type="protein sequence ID" value="MBL4930638.1"/>
    <property type="molecule type" value="Genomic_DNA"/>
</dbReference>
<dbReference type="GO" id="GO:0006508">
    <property type="term" value="P:proteolysis"/>
    <property type="evidence" value="ECO:0007669"/>
    <property type="project" value="UniProtKB-KW"/>
</dbReference>
<reference evidence="5" key="1">
    <citation type="submission" date="2021-01" db="EMBL/GenBank/DDBJ databases">
        <title>Genome public.</title>
        <authorList>
            <person name="Liu C."/>
            <person name="Sun Q."/>
        </authorList>
    </citation>
    <scope>NUCLEOTIDE SEQUENCE</scope>
    <source>
        <strain evidence="5">YIM B02565</strain>
    </source>
</reference>
<dbReference type="InterPro" id="IPR009003">
    <property type="entry name" value="Peptidase_S1_PA"/>
</dbReference>
<dbReference type="Gene3D" id="2.40.10.120">
    <property type="match status" value="1"/>
</dbReference>
<keyword evidence="1 5" id="KW-0645">Protease</keyword>
<keyword evidence="3" id="KW-0472">Membrane</keyword>
<feature type="transmembrane region" description="Helical" evidence="3">
    <location>
        <begin position="33"/>
        <end position="54"/>
    </location>
</feature>
<protein>
    <submittedName>
        <fullName evidence="5">Serine protease</fullName>
    </submittedName>
</protein>
<dbReference type="PANTHER" id="PTHR43343">
    <property type="entry name" value="PEPTIDASE S12"/>
    <property type="match status" value="1"/>
</dbReference>
<feature type="domain" description="PDZ" evidence="4">
    <location>
        <begin position="305"/>
        <end position="379"/>
    </location>
</feature>
<sequence length="388" mass="42054">MLNNNEKKDDIDVSEKNEQGKVSISVKKNKRKIFLKVFALGTFLILLSVITGIITSQIIINKKIKELGLNTISENDYVSYENVLNNIYLSKVIKKTSVSLVTISDNKENLNTNKSFTDRTTGVIIDSRGYIATSFSSIKDLKSIYVGLSSPGTKPMQGKLIGEYEPLDIAIIKIEGTGYTACELDKDDKTVVGDRVVSIGHPLGTGEVGFASFGVVTSNRIEITINHDVETEKTFNSIQSSTIITKDNNGGPLCNLDGEVIGISSLEFQKEHGENHLSVVVGGSELVSIIEAIIDTGNAEKIKLGFIGGSIKSEDGKTYDGVYVESVIQDSNIAKAGIGPTDIIKEVGGEKINTIEDLDKIIKKYNVGDNISCKILRSGQLVNINLTI</sequence>
<evidence type="ECO:0000256" key="2">
    <source>
        <dbReference type="ARBA" id="ARBA00022801"/>
    </source>
</evidence>
<keyword evidence="3" id="KW-1133">Transmembrane helix</keyword>